<sequence>MLAPLFVFAVEALREAAKRGSFRGLGLTTRVPVPSQAQGEKSQVRDGSIHCAECEGMPLVTGRGQLTGSAKGQCSHLAH</sequence>
<evidence type="ECO:0000313" key="1">
    <source>
        <dbReference type="EMBL" id="GGZ19984.1"/>
    </source>
</evidence>
<dbReference type="Proteomes" id="UP000630936">
    <property type="component" value="Unassembled WGS sequence"/>
</dbReference>
<reference evidence="1" key="2">
    <citation type="submission" date="2020-09" db="EMBL/GenBank/DDBJ databases">
        <authorList>
            <person name="Sun Q."/>
            <person name="Ohkuma M."/>
        </authorList>
    </citation>
    <scope>NUCLEOTIDE SEQUENCE</scope>
    <source>
        <strain evidence="1">JCM 4988</strain>
    </source>
</reference>
<name>A0A918PQW1_9ACTN</name>
<evidence type="ECO:0000313" key="2">
    <source>
        <dbReference type="Proteomes" id="UP000630936"/>
    </source>
</evidence>
<dbReference type="AlphaFoldDB" id="A0A918PQW1"/>
<proteinExistence type="predicted"/>
<comment type="caution">
    <text evidence="1">The sequence shown here is derived from an EMBL/GenBank/DDBJ whole genome shotgun (WGS) entry which is preliminary data.</text>
</comment>
<dbReference type="EMBL" id="BMWG01000002">
    <property type="protein sequence ID" value="GGZ19984.1"/>
    <property type="molecule type" value="Genomic_DNA"/>
</dbReference>
<organism evidence="1 2">
    <name type="scientific">Streptomyces inusitatus</name>
    <dbReference type="NCBI Taxonomy" id="68221"/>
    <lineage>
        <taxon>Bacteria</taxon>
        <taxon>Bacillati</taxon>
        <taxon>Actinomycetota</taxon>
        <taxon>Actinomycetes</taxon>
        <taxon>Kitasatosporales</taxon>
        <taxon>Streptomycetaceae</taxon>
        <taxon>Streptomyces</taxon>
    </lineage>
</organism>
<protein>
    <submittedName>
        <fullName evidence="1">Uncharacterized protein</fullName>
    </submittedName>
</protein>
<gene>
    <name evidence="1" type="ORF">GCM10010387_11140</name>
</gene>
<accession>A0A918PQW1</accession>
<keyword evidence="2" id="KW-1185">Reference proteome</keyword>
<reference evidence="1" key="1">
    <citation type="journal article" date="2014" name="Int. J. Syst. Evol. Microbiol.">
        <title>Complete genome sequence of Corynebacterium casei LMG S-19264T (=DSM 44701T), isolated from a smear-ripened cheese.</title>
        <authorList>
            <consortium name="US DOE Joint Genome Institute (JGI-PGF)"/>
            <person name="Walter F."/>
            <person name="Albersmeier A."/>
            <person name="Kalinowski J."/>
            <person name="Ruckert C."/>
        </authorList>
    </citation>
    <scope>NUCLEOTIDE SEQUENCE</scope>
    <source>
        <strain evidence="1">JCM 4988</strain>
    </source>
</reference>